<gene>
    <name evidence="1" type="ORF">LTS18_007855</name>
</gene>
<dbReference type="Proteomes" id="UP001186974">
    <property type="component" value="Unassembled WGS sequence"/>
</dbReference>
<proteinExistence type="predicted"/>
<accession>A0ACC3DZL4</accession>
<organism evidence="1 2">
    <name type="scientific">Coniosporium uncinatum</name>
    <dbReference type="NCBI Taxonomy" id="93489"/>
    <lineage>
        <taxon>Eukaryota</taxon>
        <taxon>Fungi</taxon>
        <taxon>Dikarya</taxon>
        <taxon>Ascomycota</taxon>
        <taxon>Pezizomycotina</taxon>
        <taxon>Dothideomycetes</taxon>
        <taxon>Dothideomycetes incertae sedis</taxon>
        <taxon>Coniosporium</taxon>
    </lineage>
</organism>
<sequence>MKTTAVAAIAASVQLAQAYPQQIPGAVVPGAPTAAQCKVIPADAAWPAPAVWTSALPGVVARGAQKNPTRPDYWLSARSVADVQKGVQFAAKNNVRLSVINSGHSGLATNDAPTGLLIAVDQLKGVRVEQRFTPSAKGAAPISACAELTRRFSKRHGPEEGAAEGAPMASAPATDACAMPMRLTRRHEPGEMAPAATGAPSTTPVAPAAAPGNYAVTFGVGMNNQEINDALATKGLYIMGAEHGEVAVAGGWAQCAGHGPMTGIHGLGADNVLEFQGVTADGKPFVANQVSNPDLFWAMRGGCGSTYGIVTQSTVKAYPSPRMSVIQWWVNSTAPAGIYAPAAYIHSQFPELQAKGVQGYYNIYPTGAMKGVFHMGGAASQQAALKAAWTPVIERLETMQGVTPGSVSSKYVDYADFKTYYDVTWGAAEGMEGMADEDMKRFAIRDFKTDRWTQLQKRHGPEGDAPAAGGIAFPQSFGRAREDSRLLGAAELKSPRLAAAMQAVMPEQGILRGGLIGGSGVMRSTARNSVNPAWRKAYVSLASAGGLKDWAPMRALAPGMGVYPNEGYFNQTNYKSEFFGANYERLLQIKTKVDPNFVFWITPGVGADIMNVDASGRVCMQTTSTQLLANTAMTGFPPASDNKNMAGPEMVYDSYPFPAANAGQATPQDGQASANSPEAGGMAGMPGMGGMGGAEAPASGASDAAGAAGVPGAMPVDESQPHGHDESGASVPLPSAAPAPATPAAAPIDESQPHGHDESGASVPLPSAPAAATGAAGSSRGSGLAGLLGGLRGSSGAVPAGTAPAAGSSSSDLAGLFGGLRQGGGSRASGSGSLLSGLGRSGAIAQAAPVAGSSCSGVKKARKD</sequence>
<keyword evidence="2" id="KW-1185">Reference proteome</keyword>
<comment type="caution">
    <text evidence="1">The sequence shown here is derived from an EMBL/GenBank/DDBJ whole genome shotgun (WGS) entry which is preliminary data.</text>
</comment>
<reference evidence="1" key="1">
    <citation type="submission" date="2024-09" db="EMBL/GenBank/DDBJ databases">
        <title>Black Yeasts Isolated from many extreme environments.</title>
        <authorList>
            <person name="Coleine C."/>
            <person name="Stajich J.E."/>
            <person name="Selbmann L."/>
        </authorList>
    </citation>
    <scope>NUCLEOTIDE SEQUENCE</scope>
    <source>
        <strain evidence="1">CCFEE 5737</strain>
    </source>
</reference>
<protein>
    <submittedName>
        <fullName evidence="1">Uncharacterized protein</fullName>
    </submittedName>
</protein>
<evidence type="ECO:0000313" key="2">
    <source>
        <dbReference type="Proteomes" id="UP001186974"/>
    </source>
</evidence>
<evidence type="ECO:0000313" key="1">
    <source>
        <dbReference type="EMBL" id="KAK3082299.1"/>
    </source>
</evidence>
<dbReference type="EMBL" id="JAWDJW010000002">
    <property type="protein sequence ID" value="KAK3082299.1"/>
    <property type="molecule type" value="Genomic_DNA"/>
</dbReference>
<name>A0ACC3DZL4_9PEZI</name>